<dbReference type="CDD" id="cd03202">
    <property type="entry name" value="GST_C_etherase_LigE"/>
    <property type="match status" value="1"/>
</dbReference>
<dbReference type="OrthoDB" id="508035at2"/>
<dbReference type="CDD" id="cd03038">
    <property type="entry name" value="GST_N_etherase_LigE"/>
    <property type="match status" value="1"/>
</dbReference>
<dbReference type="Gene3D" id="1.20.1050.10">
    <property type="match status" value="1"/>
</dbReference>
<evidence type="ECO:0000313" key="2">
    <source>
        <dbReference type="EMBL" id="PWC30681.1"/>
    </source>
</evidence>
<dbReference type="SUPFAM" id="SSF52833">
    <property type="entry name" value="Thioredoxin-like"/>
    <property type="match status" value="1"/>
</dbReference>
<proteinExistence type="predicted"/>
<dbReference type="Gene3D" id="3.40.30.10">
    <property type="entry name" value="Glutaredoxin"/>
    <property type="match status" value="1"/>
</dbReference>
<keyword evidence="2" id="KW-0808">Transferase</keyword>
<name>A0A2U1V9S9_9PROT</name>
<dbReference type="GO" id="GO:0006559">
    <property type="term" value="P:L-phenylalanine catabolic process"/>
    <property type="evidence" value="ECO:0007669"/>
    <property type="project" value="TreeGrafter"/>
</dbReference>
<accession>A0A2U1V9S9</accession>
<keyword evidence="3" id="KW-1185">Reference proteome</keyword>
<dbReference type="Pfam" id="PF13409">
    <property type="entry name" value="GST_N_2"/>
    <property type="match status" value="1"/>
</dbReference>
<dbReference type="InterPro" id="IPR036249">
    <property type="entry name" value="Thioredoxin-like_sf"/>
</dbReference>
<evidence type="ECO:0000259" key="1">
    <source>
        <dbReference type="PROSITE" id="PS50404"/>
    </source>
</evidence>
<dbReference type="PROSITE" id="PS50404">
    <property type="entry name" value="GST_NTER"/>
    <property type="match status" value="1"/>
</dbReference>
<dbReference type="InterPro" id="IPR036282">
    <property type="entry name" value="Glutathione-S-Trfase_C_sf"/>
</dbReference>
<dbReference type="Proteomes" id="UP000245048">
    <property type="component" value="Unassembled WGS sequence"/>
</dbReference>
<organism evidence="2 3">
    <name type="scientific">Teichococcus aestuarii</name>
    <dbReference type="NCBI Taxonomy" id="568898"/>
    <lineage>
        <taxon>Bacteria</taxon>
        <taxon>Pseudomonadati</taxon>
        <taxon>Pseudomonadota</taxon>
        <taxon>Alphaproteobacteria</taxon>
        <taxon>Acetobacterales</taxon>
        <taxon>Roseomonadaceae</taxon>
        <taxon>Roseomonas</taxon>
    </lineage>
</organism>
<dbReference type="PANTHER" id="PTHR42673:SF4">
    <property type="entry name" value="MALEYLACETOACETATE ISOMERASE"/>
    <property type="match status" value="1"/>
</dbReference>
<protein>
    <submittedName>
        <fullName evidence="2">Glutathione S-transferase</fullName>
    </submittedName>
</protein>
<sequence>MARELYELAGSDPQRRFSPYCWRSRMALAHKGLEADCVPWRFTEGQAIAFSGQDKVPVLVDGDHVVADSWAIAEYLEDRYPEAPSLFNGARQPVRFINAWADTVLNLHLARMIVSDIPQWLDESHRTYFRASREARFGMALEQVTQGREARLPEFRAALQPLRVILRAQPFLGGAAPDYGDYAVFGSFQWARCVSSFPLLEASDAVHAWRERMLDLFGGLARHVPHGAP</sequence>
<dbReference type="SUPFAM" id="SSF47616">
    <property type="entry name" value="GST C-terminal domain-like"/>
    <property type="match status" value="1"/>
</dbReference>
<dbReference type="EMBL" id="PDOA01000001">
    <property type="protein sequence ID" value="PWC30681.1"/>
    <property type="molecule type" value="Genomic_DNA"/>
</dbReference>
<feature type="domain" description="GST N-terminal" evidence="1">
    <location>
        <begin position="8"/>
        <end position="84"/>
    </location>
</feature>
<dbReference type="AlphaFoldDB" id="A0A2U1V9S9"/>
<dbReference type="InterPro" id="IPR004045">
    <property type="entry name" value="Glutathione_S-Trfase_N"/>
</dbReference>
<evidence type="ECO:0000313" key="3">
    <source>
        <dbReference type="Proteomes" id="UP000245048"/>
    </source>
</evidence>
<dbReference type="RefSeq" id="WP_109515252.1">
    <property type="nucleotide sequence ID" value="NZ_JBHSCH010000016.1"/>
</dbReference>
<dbReference type="GO" id="GO:0016034">
    <property type="term" value="F:maleylacetoacetate isomerase activity"/>
    <property type="evidence" value="ECO:0007669"/>
    <property type="project" value="TreeGrafter"/>
</dbReference>
<dbReference type="GO" id="GO:0004364">
    <property type="term" value="F:glutathione transferase activity"/>
    <property type="evidence" value="ECO:0007669"/>
    <property type="project" value="TreeGrafter"/>
</dbReference>
<dbReference type="InterPro" id="IPR054416">
    <property type="entry name" value="GST_UstS-like_C"/>
</dbReference>
<reference evidence="3" key="1">
    <citation type="submission" date="2017-10" db="EMBL/GenBank/DDBJ databases">
        <authorList>
            <person name="Toshchakov S.V."/>
            <person name="Goeva M.A."/>
        </authorList>
    </citation>
    <scope>NUCLEOTIDE SEQUENCE [LARGE SCALE GENOMIC DNA]</scope>
    <source>
        <strain evidence="3">JR1/69-1-13</strain>
    </source>
</reference>
<dbReference type="Pfam" id="PF22041">
    <property type="entry name" value="GST_C_7"/>
    <property type="match status" value="1"/>
</dbReference>
<comment type="caution">
    <text evidence="2">The sequence shown here is derived from an EMBL/GenBank/DDBJ whole genome shotgun (WGS) entry which is preliminary data.</text>
</comment>
<gene>
    <name evidence="2" type="ORF">CR165_01885</name>
</gene>
<dbReference type="PANTHER" id="PTHR42673">
    <property type="entry name" value="MALEYLACETOACETATE ISOMERASE"/>
    <property type="match status" value="1"/>
</dbReference>
<dbReference type="GO" id="GO:0006749">
    <property type="term" value="P:glutathione metabolic process"/>
    <property type="evidence" value="ECO:0007669"/>
    <property type="project" value="TreeGrafter"/>
</dbReference>